<dbReference type="Pfam" id="PF08334">
    <property type="entry name" value="T2SSG"/>
    <property type="match status" value="1"/>
</dbReference>
<keyword evidence="8 11" id="KW-1133">Transmembrane helix</keyword>
<evidence type="ECO:0000256" key="7">
    <source>
        <dbReference type="ARBA" id="ARBA00022692"/>
    </source>
</evidence>
<evidence type="ECO:0000256" key="10">
    <source>
        <dbReference type="SAM" id="MobiDB-lite"/>
    </source>
</evidence>
<evidence type="ECO:0000256" key="11">
    <source>
        <dbReference type="SAM" id="Phobius"/>
    </source>
</evidence>
<dbReference type="EMBL" id="RXOL01000006">
    <property type="protein sequence ID" value="RVQ65787.1"/>
    <property type="molecule type" value="Genomic_DNA"/>
</dbReference>
<dbReference type="InterPro" id="IPR012902">
    <property type="entry name" value="N_methyl_site"/>
</dbReference>
<dbReference type="InterPro" id="IPR010054">
    <property type="entry name" value="Type2_sec_GspG"/>
</dbReference>
<keyword evidence="6" id="KW-0997">Cell inner membrane</keyword>
<evidence type="ECO:0000256" key="1">
    <source>
        <dbReference type="ARBA" id="ARBA00004377"/>
    </source>
</evidence>
<evidence type="ECO:0000256" key="8">
    <source>
        <dbReference type="ARBA" id="ARBA00022989"/>
    </source>
</evidence>
<protein>
    <recommendedName>
        <fullName evidence="3">Type II secretion system core protein G</fullName>
    </recommendedName>
</protein>
<dbReference type="InterPro" id="IPR000983">
    <property type="entry name" value="Bac_GSPG_pilin"/>
</dbReference>
<dbReference type="SUPFAM" id="SSF54523">
    <property type="entry name" value="Pili subunits"/>
    <property type="match status" value="1"/>
</dbReference>
<dbReference type="GO" id="GO:0015628">
    <property type="term" value="P:protein secretion by the type II secretion system"/>
    <property type="evidence" value="ECO:0007669"/>
    <property type="project" value="InterPro"/>
</dbReference>
<dbReference type="RefSeq" id="WP_127613298.1">
    <property type="nucleotide sequence ID" value="NZ_RXOL01000006.1"/>
</dbReference>
<dbReference type="InterPro" id="IPR013545">
    <property type="entry name" value="T2SS_protein-GspG_C"/>
</dbReference>
<dbReference type="GO" id="GO:0015627">
    <property type="term" value="C:type II protein secretion system complex"/>
    <property type="evidence" value="ECO:0007669"/>
    <property type="project" value="InterPro"/>
</dbReference>
<feature type="compositionally biased region" description="Polar residues" evidence="10">
    <location>
        <begin position="1"/>
        <end position="10"/>
    </location>
</feature>
<evidence type="ECO:0000256" key="4">
    <source>
        <dbReference type="ARBA" id="ARBA00022475"/>
    </source>
</evidence>
<evidence type="ECO:0000256" key="6">
    <source>
        <dbReference type="ARBA" id="ARBA00022519"/>
    </source>
</evidence>
<dbReference type="AlphaFoldDB" id="A0A437GVG0"/>
<dbReference type="Gene3D" id="3.30.700.10">
    <property type="entry name" value="Glycoprotein, Type 4 Pilin"/>
    <property type="match status" value="1"/>
</dbReference>
<dbReference type="NCBIfam" id="TIGR02532">
    <property type="entry name" value="IV_pilin_GFxxxE"/>
    <property type="match status" value="1"/>
</dbReference>
<evidence type="ECO:0000256" key="2">
    <source>
        <dbReference type="ARBA" id="ARBA00009984"/>
    </source>
</evidence>
<evidence type="ECO:0000259" key="12">
    <source>
        <dbReference type="Pfam" id="PF08334"/>
    </source>
</evidence>
<dbReference type="PRINTS" id="PR00813">
    <property type="entry name" value="BCTERIALGSPG"/>
</dbReference>
<feature type="region of interest" description="Disordered" evidence="10">
    <location>
        <begin position="1"/>
        <end position="20"/>
    </location>
</feature>
<comment type="subcellular location">
    <subcellularLocation>
        <location evidence="1">Cell inner membrane</location>
        <topology evidence="1">Single-pass membrane protein</topology>
    </subcellularLocation>
</comment>
<dbReference type="Pfam" id="PF07963">
    <property type="entry name" value="N_methyl"/>
    <property type="match status" value="1"/>
</dbReference>
<evidence type="ECO:0000256" key="3">
    <source>
        <dbReference type="ARBA" id="ARBA00020042"/>
    </source>
</evidence>
<sequence length="156" mass="16724">MTHPNDTPANRSDRKKRGPKKRNGFSLVELMVVLFIIALLATVVAINVLPSQDKAMRVKAEADINTLSQAMELFRLDNATYPSASDGLTALVSPPATLAMPQNYRSGGYIKALPSDPWGRAYQYRSPGQSGTPFEIYSLGADGQPGGDGDNADIVG</sequence>
<keyword evidence="9 11" id="KW-0472">Membrane</keyword>
<feature type="domain" description="Type II secretion system protein GspG C-terminal" evidence="12">
    <location>
        <begin position="47"/>
        <end position="155"/>
    </location>
</feature>
<evidence type="ECO:0000313" key="14">
    <source>
        <dbReference type="Proteomes" id="UP000283003"/>
    </source>
</evidence>
<organism evidence="13 14">
    <name type="scientific">Croceicoccus ponticola</name>
    <dbReference type="NCBI Taxonomy" id="2217664"/>
    <lineage>
        <taxon>Bacteria</taxon>
        <taxon>Pseudomonadati</taxon>
        <taxon>Pseudomonadota</taxon>
        <taxon>Alphaproteobacteria</taxon>
        <taxon>Sphingomonadales</taxon>
        <taxon>Erythrobacteraceae</taxon>
        <taxon>Croceicoccus</taxon>
    </lineage>
</organism>
<evidence type="ECO:0000256" key="5">
    <source>
        <dbReference type="ARBA" id="ARBA00022481"/>
    </source>
</evidence>
<keyword evidence="7 11" id="KW-0812">Transmembrane</keyword>
<dbReference type="OrthoDB" id="9795612at2"/>
<comment type="similarity">
    <text evidence="2">Belongs to the GSP G family.</text>
</comment>
<gene>
    <name evidence="13" type="primary">gspG</name>
    <name evidence="13" type="ORF">EKN06_12730</name>
</gene>
<proteinExistence type="inferred from homology"/>
<evidence type="ECO:0000313" key="13">
    <source>
        <dbReference type="EMBL" id="RVQ65787.1"/>
    </source>
</evidence>
<accession>A0A437GVG0</accession>
<keyword evidence="4" id="KW-1003">Cell membrane</keyword>
<feature type="transmembrane region" description="Helical" evidence="11">
    <location>
        <begin position="24"/>
        <end position="49"/>
    </location>
</feature>
<name>A0A437GVG0_9SPHN</name>
<dbReference type="GO" id="GO:0005886">
    <property type="term" value="C:plasma membrane"/>
    <property type="evidence" value="ECO:0007669"/>
    <property type="project" value="UniProtKB-SubCell"/>
</dbReference>
<evidence type="ECO:0000256" key="9">
    <source>
        <dbReference type="ARBA" id="ARBA00023136"/>
    </source>
</evidence>
<comment type="caution">
    <text evidence="13">The sequence shown here is derived from an EMBL/GenBank/DDBJ whole genome shotgun (WGS) entry which is preliminary data.</text>
</comment>
<keyword evidence="14" id="KW-1185">Reference proteome</keyword>
<keyword evidence="5" id="KW-0488">Methylation</keyword>
<reference evidence="13 14" key="1">
    <citation type="submission" date="2018-12" db="EMBL/GenBank/DDBJ databases">
        <title>Croceicoccus ponticola sp. nov., a lipolytic bacterium isolated from seawater.</title>
        <authorList>
            <person name="Yoon J.-H."/>
        </authorList>
    </citation>
    <scope>NUCLEOTIDE SEQUENCE [LARGE SCALE GENOMIC DNA]</scope>
    <source>
        <strain evidence="13 14">GM-16</strain>
    </source>
</reference>
<dbReference type="PANTHER" id="PTHR30093:SF44">
    <property type="entry name" value="TYPE II SECRETION SYSTEM CORE PROTEIN G"/>
    <property type="match status" value="1"/>
</dbReference>
<dbReference type="PANTHER" id="PTHR30093">
    <property type="entry name" value="GENERAL SECRETION PATHWAY PROTEIN G"/>
    <property type="match status" value="1"/>
</dbReference>
<dbReference type="NCBIfam" id="TIGR01710">
    <property type="entry name" value="typeII_sec_gspG"/>
    <property type="match status" value="1"/>
</dbReference>
<dbReference type="Proteomes" id="UP000283003">
    <property type="component" value="Unassembled WGS sequence"/>
</dbReference>
<dbReference type="InterPro" id="IPR045584">
    <property type="entry name" value="Pilin-like"/>
</dbReference>